<sequence length="129" mass="14884">MPFLNIHVIKGRSQEQTTLLLQAIHDAMVQAFEVPVRDRYQVLQEHEGTHLLMQDTGLGFERSDNRVLIHATTRPRTQEMKERFYTLLVDYLGQRCGVEPEDIMVSCIENSDADWSFGFGRAQFLTGEL</sequence>
<dbReference type="RefSeq" id="WP_075855768.1">
    <property type="nucleotide sequence ID" value="NZ_FMAC01000010.1"/>
</dbReference>
<dbReference type="OrthoDB" id="9804765at2"/>
<protein>
    <submittedName>
        <fullName evidence="1">Tautomerase enzyme</fullName>
    </submittedName>
</protein>
<dbReference type="SUPFAM" id="SSF55331">
    <property type="entry name" value="Tautomerase/MIF"/>
    <property type="match status" value="1"/>
</dbReference>
<proteinExistence type="predicted"/>
<dbReference type="Gene3D" id="3.30.429.10">
    <property type="entry name" value="Macrophage Migration Inhibitory Factor"/>
    <property type="match status" value="1"/>
</dbReference>
<evidence type="ECO:0000313" key="1">
    <source>
        <dbReference type="EMBL" id="SCB33673.1"/>
    </source>
</evidence>
<evidence type="ECO:0000313" key="2">
    <source>
        <dbReference type="Proteomes" id="UP000186228"/>
    </source>
</evidence>
<reference evidence="2" key="1">
    <citation type="submission" date="2016-08" db="EMBL/GenBank/DDBJ databases">
        <authorList>
            <person name="Varghese N."/>
            <person name="Submissions Spin"/>
        </authorList>
    </citation>
    <scope>NUCLEOTIDE SEQUENCE [LARGE SCALE GENOMIC DNA]</scope>
    <source>
        <strain evidence="2">CCBAU 57015</strain>
    </source>
</reference>
<organism evidence="1 2">
    <name type="scientific">Rhizobium hainanense</name>
    <dbReference type="NCBI Taxonomy" id="52131"/>
    <lineage>
        <taxon>Bacteria</taxon>
        <taxon>Pseudomonadati</taxon>
        <taxon>Pseudomonadota</taxon>
        <taxon>Alphaproteobacteria</taxon>
        <taxon>Hyphomicrobiales</taxon>
        <taxon>Rhizobiaceae</taxon>
        <taxon>Rhizobium/Agrobacterium group</taxon>
        <taxon>Rhizobium</taxon>
    </lineage>
</organism>
<dbReference type="Proteomes" id="UP000186228">
    <property type="component" value="Unassembled WGS sequence"/>
</dbReference>
<dbReference type="Pfam" id="PF14552">
    <property type="entry name" value="Tautomerase_2"/>
    <property type="match status" value="1"/>
</dbReference>
<keyword evidence="2" id="KW-1185">Reference proteome</keyword>
<dbReference type="InterPro" id="IPR014347">
    <property type="entry name" value="Tautomerase/MIF_sf"/>
</dbReference>
<dbReference type="EMBL" id="FMAC01000010">
    <property type="protein sequence ID" value="SCB33673.1"/>
    <property type="molecule type" value="Genomic_DNA"/>
</dbReference>
<dbReference type="InterPro" id="IPR037479">
    <property type="entry name" value="Tauto_MSAD"/>
</dbReference>
<dbReference type="STRING" id="52131.GA0061100_11016"/>
<gene>
    <name evidence="1" type="ORF">GA0061100_11016</name>
</gene>
<dbReference type="AlphaFoldDB" id="A0A1C3W0Y2"/>
<dbReference type="PANTHER" id="PTHR38460:SF1">
    <property type="entry name" value="TAUTOMERASE YOLI-RELATED"/>
    <property type="match status" value="1"/>
</dbReference>
<dbReference type="PANTHER" id="PTHR38460">
    <property type="entry name" value="TAUTOMERASE YOLI-RELATED"/>
    <property type="match status" value="1"/>
</dbReference>
<name>A0A1C3W0Y2_9HYPH</name>
<accession>A0A1C3W0Y2</accession>